<dbReference type="InterPro" id="IPR001034">
    <property type="entry name" value="DeoR_HTH"/>
</dbReference>
<evidence type="ECO:0000313" key="5">
    <source>
        <dbReference type="EMBL" id="PSK93546.1"/>
    </source>
</evidence>
<dbReference type="InterPro" id="IPR036388">
    <property type="entry name" value="WH-like_DNA-bd_sf"/>
</dbReference>
<protein>
    <submittedName>
        <fullName evidence="5">HTH domain-containing protein</fullName>
    </submittedName>
</protein>
<dbReference type="InterPro" id="IPR013196">
    <property type="entry name" value="HTH_11"/>
</dbReference>
<organism evidence="5 6">
    <name type="scientific">Taibaiella chishuiensis</name>
    <dbReference type="NCBI Taxonomy" id="1434707"/>
    <lineage>
        <taxon>Bacteria</taxon>
        <taxon>Pseudomonadati</taxon>
        <taxon>Bacteroidota</taxon>
        <taxon>Chitinophagia</taxon>
        <taxon>Chitinophagales</taxon>
        <taxon>Chitinophagaceae</taxon>
        <taxon>Taibaiella</taxon>
    </lineage>
</organism>
<dbReference type="Proteomes" id="UP000240572">
    <property type="component" value="Unassembled WGS sequence"/>
</dbReference>
<dbReference type="SUPFAM" id="SSF46785">
    <property type="entry name" value="Winged helix' DNA-binding domain"/>
    <property type="match status" value="1"/>
</dbReference>
<dbReference type="EMBL" id="PYGD01000002">
    <property type="protein sequence ID" value="PSK93546.1"/>
    <property type="molecule type" value="Genomic_DNA"/>
</dbReference>
<evidence type="ECO:0000256" key="3">
    <source>
        <dbReference type="SAM" id="Coils"/>
    </source>
</evidence>
<dbReference type="Pfam" id="PF13280">
    <property type="entry name" value="WYL"/>
    <property type="match status" value="1"/>
</dbReference>
<dbReference type="InterPro" id="IPR036390">
    <property type="entry name" value="WH_DNA-bd_sf"/>
</dbReference>
<dbReference type="GO" id="GO:0003700">
    <property type="term" value="F:DNA-binding transcription factor activity"/>
    <property type="evidence" value="ECO:0007669"/>
    <property type="project" value="InterPro"/>
</dbReference>
<keyword evidence="6" id="KW-1185">Reference proteome</keyword>
<gene>
    <name evidence="5" type="ORF">B0I18_102516</name>
</gene>
<evidence type="ECO:0000313" key="6">
    <source>
        <dbReference type="Proteomes" id="UP000240572"/>
    </source>
</evidence>
<evidence type="ECO:0000259" key="4">
    <source>
        <dbReference type="PROSITE" id="PS51000"/>
    </source>
</evidence>
<dbReference type="AlphaFoldDB" id="A0A2P8D8I0"/>
<sequence length="298" mass="34398">MSIINYLCNKIVPGQLLRIRSSSMTFIPQGQPFAKPIRHVVHLTLNVKTAIRPGTGVRMSLLATKGTPMNDNDTKRLSRLVAILTQLQTKRLLTAPGLADKFGVSVRTIYRDIRALEQAGVPILTEEGRGYTLMDGYRIPPVMFSESQANALILAEQLVLKNKDTSFIRDYTEAVDKIKAVLRQSEKDKANLLADRTRFEQNLNRERNSNNISQLQNALTNFRPVKIEYTNEQHKTSVRIIEPFALVSTTENWLLIAWCRLRMEFRFFRLDRIRQMEILTGKFEPHTMTLQEYFDKYH</sequence>
<keyword evidence="3" id="KW-0175">Coiled coil</keyword>
<comment type="caution">
    <text evidence="5">The sequence shown here is derived from an EMBL/GenBank/DDBJ whole genome shotgun (WGS) entry which is preliminary data.</text>
</comment>
<dbReference type="Pfam" id="PF08279">
    <property type="entry name" value="HTH_11"/>
    <property type="match status" value="1"/>
</dbReference>
<evidence type="ECO:0000256" key="2">
    <source>
        <dbReference type="ARBA" id="ARBA00023163"/>
    </source>
</evidence>
<dbReference type="PROSITE" id="PS51000">
    <property type="entry name" value="HTH_DEOR_2"/>
    <property type="match status" value="1"/>
</dbReference>
<dbReference type="PANTHER" id="PTHR34580:SF1">
    <property type="entry name" value="PROTEIN PAFC"/>
    <property type="match status" value="1"/>
</dbReference>
<dbReference type="PANTHER" id="PTHR34580">
    <property type="match status" value="1"/>
</dbReference>
<accession>A0A2P8D8I0</accession>
<feature type="coiled-coil region" evidence="3">
    <location>
        <begin position="168"/>
        <end position="202"/>
    </location>
</feature>
<dbReference type="InterPro" id="IPR026881">
    <property type="entry name" value="WYL_dom"/>
</dbReference>
<dbReference type="Gene3D" id="1.10.10.10">
    <property type="entry name" value="Winged helix-like DNA-binding domain superfamily/Winged helix DNA-binding domain"/>
    <property type="match status" value="1"/>
</dbReference>
<keyword evidence="1" id="KW-0805">Transcription regulation</keyword>
<dbReference type="InterPro" id="IPR051534">
    <property type="entry name" value="CBASS_pafABC_assoc_protein"/>
</dbReference>
<reference evidence="5 6" key="1">
    <citation type="submission" date="2018-03" db="EMBL/GenBank/DDBJ databases">
        <title>Genomic Encyclopedia of Type Strains, Phase III (KMG-III): the genomes of soil and plant-associated and newly described type strains.</title>
        <authorList>
            <person name="Whitman W."/>
        </authorList>
    </citation>
    <scope>NUCLEOTIDE SEQUENCE [LARGE SCALE GENOMIC DNA]</scope>
    <source>
        <strain evidence="5 6">CGMCC 1.12700</strain>
    </source>
</reference>
<dbReference type="PROSITE" id="PS52050">
    <property type="entry name" value="WYL"/>
    <property type="match status" value="1"/>
</dbReference>
<evidence type="ECO:0000256" key="1">
    <source>
        <dbReference type="ARBA" id="ARBA00023015"/>
    </source>
</evidence>
<proteinExistence type="predicted"/>
<keyword evidence="2" id="KW-0804">Transcription</keyword>
<feature type="domain" description="HTH deoR-type" evidence="4">
    <location>
        <begin position="76"/>
        <end position="131"/>
    </location>
</feature>
<name>A0A2P8D8I0_9BACT</name>